<dbReference type="Proteomes" id="UP000865968">
    <property type="component" value="Unassembled WGS sequence"/>
</dbReference>
<gene>
    <name evidence="1" type="ORF">I8608_001200</name>
</gene>
<protein>
    <submittedName>
        <fullName evidence="1">Uncharacterized protein</fullName>
    </submittedName>
</protein>
<reference evidence="1" key="1">
    <citation type="journal article" date="2018" name="Genome Biol.">
        <title>SKESA: strategic k-mer extension for scrupulous assemblies.</title>
        <authorList>
            <person name="Souvorov A."/>
            <person name="Agarwala R."/>
            <person name="Lipman D.J."/>
        </authorList>
    </citation>
    <scope>NUCLEOTIDE SEQUENCE</scope>
    <source>
        <strain evidence="1">Morganella morganii ARLG-3209</strain>
    </source>
</reference>
<evidence type="ECO:0000313" key="2">
    <source>
        <dbReference type="Proteomes" id="UP000865968"/>
    </source>
</evidence>
<reference evidence="1" key="2">
    <citation type="submission" date="2020-10" db="EMBL/GenBank/DDBJ databases">
        <authorList>
            <consortium name="NCBI Pathogen Detection Project"/>
        </authorList>
    </citation>
    <scope>NUCLEOTIDE SEQUENCE</scope>
    <source>
        <strain evidence="1">Morganella morganii ARLG-3209</strain>
    </source>
</reference>
<comment type="caution">
    <text evidence="1">The sequence shown here is derived from an EMBL/GenBank/DDBJ whole genome shotgun (WGS) entry which is preliminary data.</text>
</comment>
<organism evidence="1 2">
    <name type="scientific">Morganella morganii</name>
    <name type="common">Proteus morganii</name>
    <dbReference type="NCBI Taxonomy" id="582"/>
    <lineage>
        <taxon>Bacteria</taxon>
        <taxon>Pseudomonadati</taxon>
        <taxon>Pseudomonadota</taxon>
        <taxon>Gammaproteobacteria</taxon>
        <taxon>Enterobacterales</taxon>
        <taxon>Morganellaceae</taxon>
        <taxon>Morganella</taxon>
    </lineage>
</organism>
<sequence>MAELRQRPADNKFQSDKSTQEVANCILYGWQEKSQTYGSVFIQPAKDGWSVYSAGQLELVDVTSTGDKTNISFYHQGGMFKYRIDNRINSITSCI</sequence>
<accession>A0AAN5MDZ3</accession>
<dbReference type="AlphaFoldDB" id="A0AAN5MDZ3"/>
<evidence type="ECO:0000313" key="1">
    <source>
        <dbReference type="EMBL" id="HAT3808381.1"/>
    </source>
</evidence>
<dbReference type="EMBL" id="DACSWI010000002">
    <property type="protein sequence ID" value="HAT3808381.1"/>
    <property type="molecule type" value="Genomic_DNA"/>
</dbReference>
<proteinExistence type="predicted"/>
<name>A0AAN5MDZ3_MORMO</name>